<sequence length="231" mass="24835">MSGNQGNSASQAGGDQVAFDGQVSHRVPYVPDPILPSWRVLTLKRAPQTTVTLIIRTLLQAGMTPEEIAAAFETTFTTHLHTNIVPLFPAYHVLLTQLQGQVSGLRAQVAILQTANASLEARFVARGDRLMVLLAQMQDLRAQVAAATAAGWVPAAVGNGGDEDGEEEESFDEEEMDEDEDDETDREDRMDGGDGMDRSGQMDRENGMGGGDETDGEDEMEEDGGARLDGN</sequence>
<dbReference type="Proteomes" id="UP000724584">
    <property type="component" value="Unassembled WGS sequence"/>
</dbReference>
<gene>
    <name evidence="1" type="ORF">F5144DRAFT_623159</name>
</gene>
<proteinExistence type="predicted"/>
<dbReference type="EMBL" id="JAGIZQ010000006">
    <property type="protein sequence ID" value="KAH6623106.1"/>
    <property type="molecule type" value="Genomic_DNA"/>
</dbReference>
<accession>A0ACB7P399</accession>
<evidence type="ECO:0000313" key="2">
    <source>
        <dbReference type="Proteomes" id="UP000724584"/>
    </source>
</evidence>
<comment type="caution">
    <text evidence="1">The sequence shown here is derived from an EMBL/GenBank/DDBJ whole genome shotgun (WGS) entry which is preliminary data.</text>
</comment>
<keyword evidence="2" id="KW-1185">Reference proteome</keyword>
<reference evidence="1 2" key="1">
    <citation type="journal article" date="2021" name="Nat. Commun.">
        <title>Genetic determinants of endophytism in the Arabidopsis root mycobiome.</title>
        <authorList>
            <person name="Mesny F."/>
            <person name="Miyauchi S."/>
            <person name="Thiergart T."/>
            <person name="Pickel B."/>
            <person name="Atanasova L."/>
            <person name="Karlsson M."/>
            <person name="Huettel B."/>
            <person name="Barry K.W."/>
            <person name="Haridas S."/>
            <person name="Chen C."/>
            <person name="Bauer D."/>
            <person name="Andreopoulos W."/>
            <person name="Pangilinan J."/>
            <person name="LaButti K."/>
            <person name="Riley R."/>
            <person name="Lipzen A."/>
            <person name="Clum A."/>
            <person name="Drula E."/>
            <person name="Henrissat B."/>
            <person name="Kohler A."/>
            <person name="Grigoriev I.V."/>
            <person name="Martin F.M."/>
            <person name="Hacquard S."/>
        </authorList>
    </citation>
    <scope>NUCLEOTIDE SEQUENCE [LARGE SCALE GENOMIC DNA]</scope>
    <source>
        <strain evidence="1 2">MPI-SDFR-AT-0079</strain>
    </source>
</reference>
<name>A0ACB7P399_9PEZI</name>
<organism evidence="1 2">
    <name type="scientific">Chaetomium tenue</name>
    <dbReference type="NCBI Taxonomy" id="1854479"/>
    <lineage>
        <taxon>Eukaryota</taxon>
        <taxon>Fungi</taxon>
        <taxon>Dikarya</taxon>
        <taxon>Ascomycota</taxon>
        <taxon>Pezizomycotina</taxon>
        <taxon>Sordariomycetes</taxon>
        <taxon>Sordariomycetidae</taxon>
        <taxon>Sordariales</taxon>
        <taxon>Chaetomiaceae</taxon>
        <taxon>Chaetomium</taxon>
    </lineage>
</organism>
<evidence type="ECO:0000313" key="1">
    <source>
        <dbReference type="EMBL" id="KAH6623106.1"/>
    </source>
</evidence>
<protein>
    <submittedName>
        <fullName evidence="1">Uncharacterized protein</fullName>
    </submittedName>
</protein>